<reference evidence="1 2" key="1">
    <citation type="journal article" date="2019" name="Nat. Ecol. Evol.">
        <title>Megaphylogeny resolves global patterns of mushroom evolution.</title>
        <authorList>
            <person name="Varga T."/>
            <person name="Krizsan K."/>
            <person name="Foldi C."/>
            <person name="Dima B."/>
            <person name="Sanchez-Garcia M."/>
            <person name="Sanchez-Ramirez S."/>
            <person name="Szollosi G.J."/>
            <person name="Szarkandi J.G."/>
            <person name="Papp V."/>
            <person name="Albert L."/>
            <person name="Andreopoulos W."/>
            <person name="Angelini C."/>
            <person name="Antonin V."/>
            <person name="Barry K.W."/>
            <person name="Bougher N.L."/>
            <person name="Buchanan P."/>
            <person name="Buyck B."/>
            <person name="Bense V."/>
            <person name="Catcheside P."/>
            <person name="Chovatia M."/>
            <person name="Cooper J."/>
            <person name="Damon W."/>
            <person name="Desjardin D."/>
            <person name="Finy P."/>
            <person name="Geml J."/>
            <person name="Haridas S."/>
            <person name="Hughes K."/>
            <person name="Justo A."/>
            <person name="Karasinski D."/>
            <person name="Kautmanova I."/>
            <person name="Kiss B."/>
            <person name="Kocsube S."/>
            <person name="Kotiranta H."/>
            <person name="LaButti K.M."/>
            <person name="Lechner B.E."/>
            <person name="Liimatainen K."/>
            <person name="Lipzen A."/>
            <person name="Lukacs Z."/>
            <person name="Mihaltcheva S."/>
            <person name="Morgado L.N."/>
            <person name="Niskanen T."/>
            <person name="Noordeloos M.E."/>
            <person name="Ohm R.A."/>
            <person name="Ortiz-Santana B."/>
            <person name="Ovrebo C."/>
            <person name="Racz N."/>
            <person name="Riley R."/>
            <person name="Savchenko A."/>
            <person name="Shiryaev A."/>
            <person name="Soop K."/>
            <person name="Spirin V."/>
            <person name="Szebenyi C."/>
            <person name="Tomsovsky M."/>
            <person name="Tulloss R.E."/>
            <person name="Uehling J."/>
            <person name="Grigoriev I.V."/>
            <person name="Vagvolgyi C."/>
            <person name="Papp T."/>
            <person name="Martin F.M."/>
            <person name="Miettinen O."/>
            <person name="Hibbett D.S."/>
            <person name="Nagy L.G."/>
        </authorList>
    </citation>
    <scope>NUCLEOTIDE SEQUENCE [LARGE SCALE GENOMIC DNA]</scope>
    <source>
        <strain evidence="1 2">FP101781</strain>
    </source>
</reference>
<sequence length="137" mass="15163">MEHSPYEDPEERLEVVAEPVGRRIPTATLAYTTCKSHTLQKQTTRGPTVWSVRQVIEVCATKRFFQALCGDTRTNNSSPQCTLKVHCGEESHQEYPKDQGEAGRQTRVGQFISARARANASTLAAPWRLATASCALS</sequence>
<gene>
    <name evidence="1" type="ORF">FA13DRAFT_1736334</name>
</gene>
<evidence type="ECO:0000313" key="2">
    <source>
        <dbReference type="Proteomes" id="UP000298030"/>
    </source>
</evidence>
<dbReference type="EMBL" id="QPFP01000039">
    <property type="protein sequence ID" value="TEB27490.1"/>
    <property type="molecule type" value="Genomic_DNA"/>
</dbReference>
<organism evidence="1 2">
    <name type="scientific">Coprinellus micaceus</name>
    <name type="common">Glistening ink-cap mushroom</name>
    <name type="synonym">Coprinus micaceus</name>
    <dbReference type="NCBI Taxonomy" id="71717"/>
    <lineage>
        <taxon>Eukaryota</taxon>
        <taxon>Fungi</taxon>
        <taxon>Dikarya</taxon>
        <taxon>Basidiomycota</taxon>
        <taxon>Agaricomycotina</taxon>
        <taxon>Agaricomycetes</taxon>
        <taxon>Agaricomycetidae</taxon>
        <taxon>Agaricales</taxon>
        <taxon>Agaricineae</taxon>
        <taxon>Psathyrellaceae</taxon>
        <taxon>Coprinellus</taxon>
    </lineage>
</organism>
<evidence type="ECO:0000313" key="1">
    <source>
        <dbReference type="EMBL" id="TEB27490.1"/>
    </source>
</evidence>
<name>A0A4Y7T042_COPMI</name>
<comment type="caution">
    <text evidence="1">The sequence shown here is derived from an EMBL/GenBank/DDBJ whole genome shotgun (WGS) entry which is preliminary data.</text>
</comment>
<dbReference type="AlphaFoldDB" id="A0A4Y7T042"/>
<protein>
    <submittedName>
        <fullName evidence="1">Uncharacterized protein</fullName>
    </submittedName>
</protein>
<keyword evidence="2" id="KW-1185">Reference proteome</keyword>
<accession>A0A4Y7T042</accession>
<dbReference type="Proteomes" id="UP000298030">
    <property type="component" value="Unassembled WGS sequence"/>
</dbReference>
<proteinExistence type="predicted"/>